<organism evidence="3 4">
    <name type="scientific">Streptococcus infantis</name>
    <dbReference type="NCBI Taxonomy" id="68892"/>
    <lineage>
        <taxon>Bacteria</taxon>
        <taxon>Bacillati</taxon>
        <taxon>Bacillota</taxon>
        <taxon>Bacilli</taxon>
        <taxon>Lactobacillales</taxon>
        <taxon>Streptococcaceae</taxon>
        <taxon>Streptococcus</taxon>
    </lineage>
</organism>
<dbReference type="Gene3D" id="1.10.287.1030">
    <property type="entry name" value="Nudix-associated domain"/>
    <property type="match status" value="1"/>
</dbReference>
<dbReference type="InterPro" id="IPR000086">
    <property type="entry name" value="NUDIX_hydrolase_dom"/>
</dbReference>
<dbReference type="GO" id="GO:0016787">
    <property type="term" value="F:hydrolase activity"/>
    <property type="evidence" value="ECO:0007669"/>
    <property type="project" value="UniProtKB-KW"/>
</dbReference>
<feature type="domain" description="Nudix hydrolase" evidence="2">
    <location>
        <begin position="41"/>
        <end position="181"/>
    </location>
</feature>
<comment type="caution">
    <text evidence="3">The sequence shown here is derived from an EMBL/GenBank/DDBJ whole genome shotgun (WGS) entry which is preliminary data.</text>
</comment>
<dbReference type="InterPro" id="IPR015797">
    <property type="entry name" value="NUDIX_hydrolase-like_dom_sf"/>
</dbReference>
<dbReference type="RefSeq" id="WP_045613704.1">
    <property type="nucleotide sequence ID" value="NZ_JYGT01000005.1"/>
</dbReference>
<evidence type="ECO:0000259" key="2">
    <source>
        <dbReference type="PROSITE" id="PS51462"/>
    </source>
</evidence>
<reference evidence="3 4" key="1">
    <citation type="submission" date="2015-02" db="EMBL/GenBank/DDBJ databases">
        <title>Evolution of amylase-binding proteins of oral streptococcal species.</title>
        <authorList>
            <person name="Haase E.M."/>
        </authorList>
    </citation>
    <scope>NUCLEOTIDE SEQUENCE [LARGE SCALE GENOMIC DNA]</scope>
    <source>
        <strain evidence="3 4">UC921A</strain>
    </source>
</reference>
<protein>
    <submittedName>
        <fullName evidence="3">MutT/NUDIX hydrolase family protein</fullName>
    </submittedName>
</protein>
<name>A0A0F2E6X6_9STRE</name>
<dbReference type="CDD" id="cd18873">
    <property type="entry name" value="NUDIX_NadM_like"/>
    <property type="match status" value="1"/>
</dbReference>
<dbReference type="Gene3D" id="3.90.79.10">
    <property type="entry name" value="Nucleoside Triphosphate Pyrophosphohydrolase"/>
    <property type="match status" value="1"/>
</dbReference>
<dbReference type="PANTHER" id="PTHR43736:SF5">
    <property type="entry name" value="NUDIX HYDROLASE DOMAIN-CONTAINING PROTEIN"/>
    <property type="match status" value="1"/>
</dbReference>
<gene>
    <name evidence="3" type="ORF">TZ94_00407</name>
</gene>
<dbReference type="EMBL" id="JYGT01000005">
    <property type="protein sequence ID" value="KJQ77995.1"/>
    <property type="molecule type" value="Genomic_DNA"/>
</dbReference>
<proteinExistence type="predicted"/>
<dbReference type="Proteomes" id="UP000033489">
    <property type="component" value="Unassembled WGS sequence"/>
</dbReference>
<dbReference type="AlphaFoldDB" id="A0A0F2E6X6"/>
<evidence type="ECO:0000313" key="4">
    <source>
        <dbReference type="Proteomes" id="UP000033489"/>
    </source>
</evidence>
<evidence type="ECO:0000256" key="1">
    <source>
        <dbReference type="ARBA" id="ARBA00022801"/>
    </source>
</evidence>
<dbReference type="InterPro" id="IPR020084">
    <property type="entry name" value="NUDIX_hydrolase_CS"/>
</dbReference>
<evidence type="ECO:0000313" key="3">
    <source>
        <dbReference type="EMBL" id="KJQ77995.1"/>
    </source>
</evidence>
<sequence>MMNQTIPTGMTEKEYFEVHASQAEFLDWYHKQALPQYEKPSVTVDMVAYCFVEGEMKLFLIRRKAHPFQNCLALVGGFMDKGEDAAHACQREVKEEINLELPLEKIEQLVTVLTPGRDPRGWTVTIAHLVYLPRQAIDLAKAGDDAKEVVLVDVDFHTGKCYLDGKELEEKDFAFDHLSIIQTSIKKIKKAIDYDPCFLYLLDDEFTVDDGLALIETLCPEKSCTSDSFLEKYGHSLEEVGFKRIPQKEVITIYRLK</sequence>
<dbReference type="PATRIC" id="fig|28037.216.peg.388"/>
<accession>A0A0F2E6X6</accession>
<dbReference type="SUPFAM" id="SSF55811">
    <property type="entry name" value="Nudix"/>
    <property type="match status" value="1"/>
</dbReference>
<dbReference type="Pfam" id="PF00293">
    <property type="entry name" value="NUDIX"/>
    <property type="match status" value="1"/>
</dbReference>
<keyword evidence="1 3" id="KW-0378">Hydrolase</keyword>
<dbReference type="PROSITE" id="PS00893">
    <property type="entry name" value="NUDIX_BOX"/>
    <property type="match status" value="1"/>
</dbReference>
<dbReference type="PROSITE" id="PS51462">
    <property type="entry name" value="NUDIX"/>
    <property type="match status" value="1"/>
</dbReference>
<dbReference type="OrthoDB" id="9786141at2"/>
<dbReference type="PANTHER" id="PTHR43736">
    <property type="entry name" value="ADP-RIBOSE PYROPHOSPHATASE"/>
    <property type="match status" value="1"/>
</dbReference>